<dbReference type="EMBL" id="BAABRL010000008">
    <property type="protein sequence ID" value="GAA5496347.1"/>
    <property type="molecule type" value="Genomic_DNA"/>
</dbReference>
<organism evidence="2 3">
    <name type="scientific">Rubritalea halochordaticola</name>
    <dbReference type="NCBI Taxonomy" id="714537"/>
    <lineage>
        <taxon>Bacteria</taxon>
        <taxon>Pseudomonadati</taxon>
        <taxon>Verrucomicrobiota</taxon>
        <taxon>Verrucomicrobiia</taxon>
        <taxon>Verrucomicrobiales</taxon>
        <taxon>Rubritaleaceae</taxon>
        <taxon>Rubritalea</taxon>
    </lineage>
</organism>
<protein>
    <recommendedName>
        <fullName evidence="4">Lipoprotein</fullName>
    </recommendedName>
</protein>
<accession>A0ABP9V105</accession>
<comment type="caution">
    <text evidence="2">The sequence shown here is derived from an EMBL/GenBank/DDBJ whole genome shotgun (WGS) entry which is preliminary data.</text>
</comment>
<keyword evidence="3" id="KW-1185">Reference proteome</keyword>
<feature type="compositionally biased region" description="Basic and acidic residues" evidence="1">
    <location>
        <begin position="89"/>
        <end position="102"/>
    </location>
</feature>
<dbReference type="Proteomes" id="UP001424741">
    <property type="component" value="Unassembled WGS sequence"/>
</dbReference>
<proteinExistence type="predicted"/>
<evidence type="ECO:0008006" key="4">
    <source>
        <dbReference type="Google" id="ProtNLM"/>
    </source>
</evidence>
<feature type="region of interest" description="Disordered" evidence="1">
    <location>
        <begin position="25"/>
        <end position="133"/>
    </location>
</feature>
<name>A0ABP9V105_9BACT</name>
<reference evidence="2 3" key="1">
    <citation type="submission" date="2024-02" db="EMBL/GenBank/DDBJ databases">
        <title>Rubritalea halochordaticola NBRC 107102.</title>
        <authorList>
            <person name="Ichikawa N."/>
            <person name="Katano-Makiyama Y."/>
            <person name="Hidaka K."/>
        </authorList>
    </citation>
    <scope>NUCLEOTIDE SEQUENCE [LARGE SCALE GENOMIC DNA]</scope>
    <source>
        <strain evidence="2 3">NBRC 107102</strain>
    </source>
</reference>
<feature type="compositionally biased region" description="Low complexity" evidence="1">
    <location>
        <begin position="57"/>
        <end position="77"/>
    </location>
</feature>
<gene>
    <name evidence="2" type="ORF">Rhal01_02530</name>
</gene>
<sequence length="133" mass="14747">MKIPFPLYSLGLALLLSQCSTEEETVTESKAERRELSPLELALQKKLKESASPIQKDSTPAPASAEDSAEASSDAEALYQSAYQEAQEAEPHNLFKIKEKLEQSQSQHPDWKPEINQARLQLAPQPAESKLTN</sequence>
<evidence type="ECO:0000313" key="2">
    <source>
        <dbReference type="EMBL" id="GAA5496347.1"/>
    </source>
</evidence>
<evidence type="ECO:0000313" key="3">
    <source>
        <dbReference type="Proteomes" id="UP001424741"/>
    </source>
</evidence>
<evidence type="ECO:0000256" key="1">
    <source>
        <dbReference type="SAM" id="MobiDB-lite"/>
    </source>
</evidence>
<dbReference type="RefSeq" id="WP_346189031.1">
    <property type="nucleotide sequence ID" value="NZ_BAABRL010000008.1"/>
</dbReference>
<feature type="compositionally biased region" description="Basic and acidic residues" evidence="1">
    <location>
        <begin position="27"/>
        <end position="37"/>
    </location>
</feature>